<sequence length="158" mass="18586">MYYLLYSFILSLVFFMIIQYVEKNKRLNTEDEYDVNVHLFTMNNLVVFFMILLLNTIIFYYILDNGDDTDIMGIFNMGFEDNMKKDTKKEIKIKNSSKIDPTMLKRINDPIKHGFEPMSDNEKSDDNIYDSDDTSDSSDDNSDYESETSSVHVKKSKK</sequence>
<accession>A0A6C0J566</accession>
<evidence type="ECO:0000313" key="3">
    <source>
        <dbReference type="EMBL" id="QHT99097.1"/>
    </source>
</evidence>
<name>A0A6C0J566_9ZZZZ</name>
<evidence type="ECO:0000256" key="2">
    <source>
        <dbReference type="SAM" id="Phobius"/>
    </source>
</evidence>
<feature type="compositionally biased region" description="Acidic residues" evidence="1">
    <location>
        <begin position="127"/>
        <end position="146"/>
    </location>
</feature>
<feature type="region of interest" description="Disordered" evidence="1">
    <location>
        <begin position="110"/>
        <end position="158"/>
    </location>
</feature>
<dbReference type="AlphaFoldDB" id="A0A6C0J566"/>
<reference evidence="3" key="1">
    <citation type="journal article" date="2020" name="Nature">
        <title>Giant virus diversity and host interactions through global metagenomics.</title>
        <authorList>
            <person name="Schulz F."/>
            <person name="Roux S."/>
            <person name="Paez-Espino D."/>
            <person name="Jungbluth S."/>
            <person name="Walsh D.A."/>
            <person name="Denef V.J."/>
            <person name="McMahon K.D."/>
            <person name="Konstantinidis K.T."/>
            <person name="Eloe-Fadrosh E.A."/>
            <person name="Kyrpides N.C."/>
            <person name="Woyke T."/>
        </authorList>
    </citation>
    <scope>NUCLEOTIDE SEQUENCE</scope>
    <source>
        <strain evidence="3">GVMAG-M-3300025695-21</strain>
    </source>
</reference>
<keyword evidence="2" id="KW-0812">Transmembrane</keyword>
<dbReference type="EMBL" id="MN740301">
    <property type="protein sequence ID" value="QHT99097.1"/>
    <property type="molecule type" value="Genomic_DNA"/>
</dbReference>
<evidence type="ECO:0000256" key="1">
    <source>
        <dbReference type="SAM" id="MobiDB-lite"/>
    </source>
</evidence>
<keyword evidence="2" id="KW-1133">Transmembrane helix</keyword>
<proteinExistence type="predicted"/>
<organism evidence="3">
    <name type="scientific">viral metagenome</name>
    <dbReference type="NCBI Taxonomy" id="1070528"/>
    <lineage>
        <taxon>unclassified sequences</taxon>
        <taxon>metagenomes</taxon>
        <taxon>organismal metagenomes</taxon>
    </lineage>
</organism>
<protein>
    <submittedName>
        <fullName evidence="3">Uncharacterized protein</fullName>
    </submittedName>
</protein>
<feature type="transmembrane region" description="Helical" evidence="2">
    <location>
        <begin position="41"/>
        <end position="63"/>
    </location>
</feature>
<keyword evidence="2" id="KW-0472">Membrane</keyword>
<feature type="transmembrane region" description="Helical" evidence="2">
    <location>
        <begin position="5"/>
        <end position="21"/>
    </location>
</feature>
<feature type="compositionally biased region" description="Basic and acidic residues" evidence="1">
    <location>
        <begin position="110"/>
        <end position="126"/>
    </location>
</feature>